<dbReference type="EMBL" id="WWBZ02000016">
    <property type="protein sequence ID" value="KAF4310434.1"/>
    <property type="molecule type" value="Genomic_DNA"/>
</dbReference>
<evidence type="ECO:0000256" key="1">
    <source>
        <dbReference type="SAM" id="Phobius"/>
    </source>
</evidence>
<comment type="caution">
    <text evidence="3">The sequence shown here is derived from an EMBL/GenBank/DDBJ whole genome shotgun (WGS) entry which is preliminary data.</text>
</comment>
<proteinExistence type="predicted"/>
<protein>
    <submittedName>
        <fullName evidence="3">Uncharacterized protein</fullName>
    </submittedName>
</protein>
<evidence type="ECO:0000256" key="2">
    <source>
        <dbReference type="SAM" id="SignalP"/>
    </source>
</evidence>
<keyword evidence="4" id="KW-1185">Reference proteome</keyword>
<gene>
    <name evidence="3" type="ORF">GTA08_BOTSDO02560</name>
</gene>
<keyword evidence="1" id="KW-1133">Transmembrane helix</keyword>
<evidence type="ECO:0000313" key="4">
    <source>
        <dbReference type="Proteomes" id="UP000572817"/>
    </source>
</evidence>
<reference evidence="3" key="1">
    <citation type="submission" date="2020-04" db="EMBL/GenBank/DDBJ databases">
        <title>Genome Assembly and Annotation of Botryosphaeria dothidea sdau 11-99, a Latent Pathogen of Apple Fruit Ring Rot in China.</title>
        <authorList>
            <person name="Yu C."/>
            <person name="Diao Y."/>
            <person name="Lu Q."/>
            <person name="Zhao J."/>
            <person name="Cui S."/>
            <person name="Peng C."/>
            <person name="He B."/>
            <person name="Liu H."/>
        </authorList>
    </citation>
    <scope>NUCLEOTIDE SEQUENCE [LARGE SCALE GENOMIC DNA]</scope>
    <source>
        <strain evidence="3">Sdau11-99</strain>
    </source>
</reference>
<organism evidence="3 4">
    <name type="scientific">Botryosphaeria dothidea</name>
    <dbReference type="NCBI Taxonomy" id="55169"/>
    <lineage>
        <taxon>Eukaryota</taxon>
        <taxon>Fungi</taxon>
        <taxon>Dikarya</taxon>
        <taxon>Ascomycota</taxon>
        <taxon>Pezizomycotina</taxon>
        <taxon>Dothideomycetes</taxon>
        <taxon>Dothideomycetes incertae sedis</taxon>
        <taxon>Botryosphaeriales</taxon>
        <taxon>Botryosphaeriaceae</taxon>
        <taxon>Botryosphaeria</taxon>
    </lineage>
</organism>
<evidence type="ECO:0000313" key="3">
    <source>
        <dbReference type="EMBL" id="KAF4310434.1"/>
    </source>
</evidence>
<feature type="signal peptide" evidence="2">
    <location>
        <begin position="1"/>
        <end position="22"/>
    </location>
</feature>
<accession>A0A8H4N473</accession>
<feature type="chain" id="PRO_5034477252" evidence="2">
    <location>
        <begin position="23"/>
        <end position="217"/>
    </location>
</feature>
<sequence length="217" mass="24808">MLPTGFLTLLLFAMISWRSTTPLPLFRGRPPSMLLPPLVLTFLAATALVLFFRTLILPVADAGCRLYVDRAILDDFDDDAKPPLELDPLPVSRVSAWKIPPPPPMPIPEDPIVPFWTPPPPRKPRKPWKPGQSILRPIRSSHVSEWQHSKIIRRTELKFDDTVLYPRTKVVSRWMGRRFMFARKAPVHAELEDFMRLGKKLRPLPPLDGDGDVVMEL</sequence>
<name>A0A8H4N473_9PEZI</name>
<keyword evidence="1" id="KW-0812">Transmembrane</keyword>
<keyword evidence="1" id="KW-0472">Membrane</keyword>
<dbReference type="Proteomes" id="UP000572817">
    <property type="component" value="Unassembled WGS sequence"/>
</dbReference>
<keyword evidence="2" id="KW-0732">Signal</keyword>
<feature type="transmembrane region" description="Helical" evidence="1">
    <location>
        <begin position="34"/>
        <end position="56"/>
    </location>
</feature>
<dbReference type="AlphaFoldDB" id="A0A8H4N473"/>